<evidence type="ECO:0000256" key="1">
    <source>
        <dbReference type="SAM" id="MobiDB-lite"/>
    </source>
</evidence>
<evidence type="ECO:0000313" key="3">
    <source>
        <dbReference type="Proteomes" id="UP000242287"/>
    </source>
</evidence>
<feature type="compositionally biased region" description="Polar residues" evidence="1">
    <location>
        <begin position="1316"/>
        <end position="1329"/>
    </location>
</feature>
<organism evidence="2 3">
    <name type="scientific">Amanita thiersii Skay4041</name>
    <dbReference type="NCBI Taxonomy" id="703135"/>
    <lineage>
        <taxon>Eukaryota</taxon>
        <taxon>Fungi</taxon>
        <taxon>Dikarya</taxon>
        <taxon>Basidiomycota</taxon>
        <taxon>Agaricomycotina</taxon>
        <taxon>Agaricomycetes</taxon>
        <taxon>Agaricomycetidae</taxon>
        <taxon>Agaricales</taxon>
        <taxon>Pluteineae</taxon>
        <taxon>Amanitaceae</taxon>
        <taxon>Amanita</taxon>
    </lineage>
</organism>
<keyword evidence="3" id="KW-1185">Reference proteome</keyword>
<dbReference type="EMBL" id="KZ301992">
    <property type="protein sequence ID" value="PFH51116.1"/>
    <property type="molecule type" value="Genomic_DNA"/>
</dbReference>
<feature type="compositionally biased region" description="Basic and acidic residues" evidence="1">
    <location>
        <begin position="1106"/>
        <end position="1119"/>
    </location>
</feature>
<dbReference type="Proteomes" id="UP000242287">
    <property type="component" value="Unassembled WGS sequence"/>
</dbReference>
<evidence type="ECO:0000313" key="2">
    <source>
        <dbReference type="EMBL" id="PFH51116.1"/>
    </source>
</evidence>
<dbReference type="InterPro" id="IPR014752">
    <property type="entry name" value="Arrestin-like_C"/>
</dbReference>
<feature type="compositionally biased region" description="Basic residues" evidence="1">
    <location>
        <begin position="522"/>
        <end position="542"/>
    </location>
</feature>
<feature type="region of interest" description="Disordered" evidence="1">
    <location>
        <begin position="1316"/>
        <end position="1374"/>
    </location>
</feature>
<gene>
    <name evidence="2" type="ORF">AMATHDRAFT_85363</name>
</gene>
<dbReference type="InterPro" id="IPR014756">
    <property type="entry name" value="Ig_E-set"/>
</dbReference>
<accession>A0A2A9NTL5</accession>
<feature type="compositionally biased region" description="Basic residues" evidence="1">
    <location>
        <begin position="637"/>
        <end position="648"/>
    </location>
</feature>
<feature type="compositionally biased region" description="Basic and acidic residues" evidence="1">
    <location>
        <begin position="928"/>
        <end position="939"/>
    </location>
</feature>
<sequence>MALPEKPAPMNVVKQHSKVNVSVTLSDPTFVAGRYVSGKMEMECRADKGLGIGVIMVELFGIQELTSRDHSATSTFLHAQRLFQSPGLPPSNAVQAHAEPGDPPLPASHYHARRGISTFLFRIPLPITCPSSVNFGGGLAAVKYEVRASASVYWRGDKRLVTERKSVDVVEGLDDMALAQYANGKGATPIVVGENGKIWMQGSVVGGGIITAGEPACVELHVKNHSPKKNSGLTVTLTRHLFLPGASSNVNKPLQISDTLTSVAFRGPEYIIHPGVEGVANLVFDIPKNARGVKGGFYEDEGEERPRETPAIFEVQCIVSVRMSMGIGSKDLILDIPVTVVHPFALPDEPTTFSSQDQPYYAAPVAPAVPYSILAPYPDHVQYNSYPVSPQSASPAPPPITSPPLFTAFTDQNRVWLPPLQLQSPLPYHYISPLDPLYPQLASPPLQVPVYQLPARPSSALANPYSHSFYPDPPAISGLPPTAAQHPLLPLDLTNNHRSSPVAKNILDHLEPEEGKGERASRVAHHLRMSSRHRSVSPRSHRFPLPQSSPRSANQTDQPPTHQRALPPAPLLIPIQEPDTTDPFSNNDGIVSPPLHFPRPMLSPKMSNSSLRSQRVEDLERMAAETENETTRESAEKRKRKKNSRKGKQKEEVNSEVDINKTLPPPPVPTRKGLLAPPSGAGVPSLNQATTTPDIMPSIPLPADKAPPTPTLTALTFTRRPRSNLNIPSGKRDEVGLESGLDALERKLLAEVGTQKVDRAFGVVRAWDVFGLSDNERIDEPQDLPSTGDTPSVGQPVKARLSPIKIPSVKTPGSAGDGSLNLDSAISSLTLADGGWAMKDREENEKEKDGERDPGERARTPAGHYTTEQEVDGDSDERTHRAGTVGGKSKSKSSYSGDDGREQRALKRAQRRQRAEGALGDSEVDEEAAARCRSREGSTKGKKGGKKKDGHHKIRKAAKGRVAAWLGTIDPHPIPPEDDLPATPYTDPLSDMQQPPLTEDMPIQELQPRTEAEGIEAAPSLPLSDVHTPPNPRSSGFMPIGSQRKDGKHVRSAGVPNDRHQITPSLSSKSMATHAPTKENNMETNVVEITQGPTVKLVAADPKEIGYHRSQRSADRDGKIPIVGSKKGGPVLAVPPNDSSPHGNHVVAHTKQQGVQPRLRLPAVSAAFRQGQDPEVKYDVRSARGGRGGIVTTVAAIWASAAANERPKANTPKHVSIDGHAKTAHVTADSSAQTKLPGVRSSAKPPATQQAINVAVKPQALRQVAGKATLVAAATAEIPPKLLDLAGGKRTRPVTKSPSVPAIISSSLATPMLSSTASLARPANTSTANKAPRHLPTPDLTSPTNPVPVPNIAVETAPRPHGPSKAKSTPDLAFGKARLRDLIKKYQEQTSS</sequence>
<feature type="compositionally biased region" description="Polar residues" evidence="1">
    <location>
        <begin position="546"/>
        <end position="561"/>
    </location>
</feature>
<feature type="region of interest" description="Disordered" evidence="1">
    <location>
        <begin position="1019"/>
        <end position="1082"/>
    </location>
</feature>
<feature type="compositionally biased region" description="Basic and acidic residues" evidence="1">
    <location>
        <begin position="614"/>
        <end position="636"/>
    </location>
</feature>
<feature type="compositionally biased region" description="Polar residues" evidence="1">
    <location>
        <begin position="1062"/>
        <end position="1071"/>
    </location>
</feature>
<dbReference type="Gene3D" id="2.60.40.640">
    <property type="match status" value="1"/>
</dbReference>
<feature type="region of interest" description="Disordered" evidence="1">
    <location>
        <begin position="776"/>
        <end position="997"/>
    </location>
</feature>
<feature type="region of interest" description="Disordered" evidence="1">
    <location>
        <begin position="88"/>
        <end position="107"/>
    </location>
</feature>
<feature type="region of interest" description="Disordered" evidence="1">
    <location>
        <begin position="476"/>
        <end position="496"/>
    </location>
</feature>
<dbReference type="OrthoDB" id="298939at2759"/>
<dbReference type="SUPFAM" id="SSF81296">
    <property type="entry name" value="E set domains"/>
    <property type="match status" value="1"/>
</dbReference>
<feature type="region of interest" description="Disordered" evidence="1">
    <location>
        <begin position="509"/>
        <end position="691"/>
    </location>
</feature>
<dbReference type="STRING" id="703135.A0A2A9NTL5"/>
<protein>
    <recommendedName>
        <fullName evidence="4">Arrestin-like N-terminal domain-containing protein</fullName>
    </recommendedName>
</protein>
<feature type="compositionally biased region" description="Polar residues" evidence="1">
    <location>
        <begin position="784"/>
        <end position="793"/>
    </location>
</feature>
<feature type="compositionally biased region" description="Basic and acidic residues" evidence="1">
    <location>
        <begin position="509"/>
        <end position="521"/>
    </location>
</feature>
<name>A0A2A9NTL5_9AGAR</name>
<proteinExistence type="predicted"/>
<feature type="compositionally biased region" description="Basic and acidic residues" evidence="1">
    <location>
        <begin position="838"/>
        <end position="859"/>
    </location>
</feature>
<reference evidence="2 3" key="1">
    <citation type="submission" date="2014-02" db="EMBL/GenBank/DDBJ databases">
        <title>Transposable element dynamics among asymbiotic and ectomycorrhizal Amanita fungi.</title>
        <authorList>
            <consortium name="DOE Joint Genome Institute"/>
            <person name="Hess J."/>
            <person name="Skrede I."/>
            <person name="Wolfe B."/>
            <person name="LaButti K."/>
            <person name="Ohm R.A."/>
            <person name="Grigoriev I.V."/>
            <person name="Pringle A."/>
        </authorList>
    </citation>
    <scope>NUCLEOTIDE SEQUENCE [LARGE SCALE GENOMIC DNA]</scope>
    <source>
        <strain evidence="2 3">SKay4041</strain>
    </source>
</reference>
<feature type="compositionally biased region" description="Polar residues" evidence="1">
    <location>
        <begin position="821"/>
        <end position="830"/>
    </location>
</feature>
<feature type="compositionally biased region" description="Basic residues" evidence="1">
    <location>
        <begin position="940"/>
        <end position="959"/>
    </location>
</feature>
<feature type="region of interest" description="Disordered" evidence="1">
    <location>
        <begin position="1106"/>
        <end position="1157"/>
    </location>
</feature>
<evidence type="ECO:0008006" key="4">
    <source>
        <dbReference type="Google" id="ProtNLM"/>
    </source>
</evidence>